<keyword evidence="1" id="KW-1133">Transmembrane helix</keyword>
<protein>
    <recommendedName>
        <fullName evidence="4">5,10-methylene-tetrahydrofolate dehydrogenase</fullName>
    </recommendedName>
</protein>
<evidence type="ECO:0000313" key="3">
    <source>
        <dbReference type="Proteomes" id="UP000240424"/>
    </source>
</evidence>
<dbReference type="RefSeq" id="WP_077078235.1">
    <property type="nucleotide sequence ID" value="NZ_FUEZ01000003.1"/>
</dbReference>
<keyword evidence="1" id="KW-0472">Membrane</keyword>
<evidence type="ECO:0000313" key="2">
    <source>
        <dbReference type="EMBL" id="SPM39441.1"/>
    </source>
</evidence>
<feature type="transmembrane region" description="Helical" evidence="1">
    <location>
        <begin position="328"/>
        <end position="346"/>
    </location>
</feature>
<evidence type="ECO:0000256" key="1">
    <source>
        <dbReference type="SAM" id="Phobius"/>
    </source>
</evidence>
<dbReference type="Proteomes" id="UP000240424">
    <property type="component" value="Unassembled WGS sequence"/>
</dbReference>
<organism evidence="2 3">
    <name type="scientific">Mycobacterium numidiamassiliense</name>
    <dbReference type="NCBI Taxonomy" id="1841861"/>
    <lineage>
        <taxon>Bacteria</taxon>
        <taxon>Bacillati</taxon>
        <taxon>Actinomycetota</taxon>
        <taxon>Actinomycetes</taxon>
        <taxon>Mycobacteriales</taxon>
        <taxon>Mycobacteriaceae</taxon>
        <taxon>Mycobacterium</taxon>
    </lineage>
</organism>
<dbReference type="AlphaFoldDB" id="A0A2U3P6R3"/>
<gene>
    <name evidence="2" type="ORF">MNAB215_1624</name>
</gene>
<accession>A0A2U3P6R3</accession>
<evidence type="ECO:0008006" key="4">
    <source>
        <dbReference type="Google" id="ProtNLM"/>
    </source>
</evidence>
<reference evidence="2 3" key="1">
    <citation type="submission" date="2017-01" db="EMBL/GenBank/DDBJ databases">
        <authorList>
            <consortium name="Urmite Genomes"/>
        </authorList>
    </citation>
    <scope>NUCLEOTIDE SEQUENCE [LARGE SCALE GENOMIC DNA]</scope>
    <source>
        <strain evidence="2 3">AB215</strain>
    </source>
</reference>
<name>A0A2U3P6R3_9MYCO</name>
<dbReference type="EMBL" id="FUEZ01000003">
    <property type="protein sequence ID" value="SPM39441.1"/>
    <property type="molecule type" value="Genomic_DNA"/>
</dbReference>
<keyword evidence="3" id="KW-1185">Reference proteome</keyword>
<dbReference type="OrthoDB" id="8477132at2"/>
<sequence>MVSPTNRLQTAPEPEIVLGLVGAPGVAFSLAGALADEGLAEELERRLPGAKWRVEVMEGRLVQPPAHDAAIVDAARRQLLDSGWDVVVCLTDLPLHIHRRPVVAHANPVQNVAIVSVPAFGALVARQRVRGTIVRLLERLIGSHERGPDARGVIAPPRRLSIQRVRELGTDTANGAFAFTARVLTGNVVLLGGMVAANQPWRLSLRLSRALTGAVAVGVFGLVYSDVWRLADAFGWQRLVGTALVSVGATAVTLIVGAGLWESTTAPGVRKQVLLFNIATVVTVVIGVTVLYSALYLLALIAAFWFVVPQVFRSAVGHSASLRDYFELAWLTCSLAMIGGALGAALETDDAVREAAYVKRSDPQTEEEDAP</sequence>
<keyword evidence="1" id="KW-0812">Transmembrane</keyword>
<feature type="transmembrane region" description="Helical" evidence="1">
    <location>
        <begin position="239"/>
        <end position="261"/>
    </location>
</feature>
<feature type="transmembrane region" description="Helical" evidence="1">
    <location>
        <begin position="273"/>
        <end position="292"/>
    </location>
</feature>
<feature type="transmembrane region" description="Helical" evidence="1">
    <location>
        <begin position="210"/>
        <end position="227"/>
    </location>
</feature>
<proteinExistence type="predicted"/>